<proteinExistence type="predicted"/>
<reference evidence="1 2" key="1">
    <citation type="submission" date="2014-03" db="EMBL/GenBank/DDBJ databases">
        <authorList>
            <person name="Urmite Genomes U."/>
        </authorList>
    </citation>
    <scope>NUCLEOTIDE SEQUENCE [LARGE SCALE GENOMIC DNA]</scope>
    <source>
        <strain evidence="1 2">Vm-5</strain>
    </source>
</reference>
<dbReference type="Gene3D" id="1.20.58.1000">
    <property type="entry name" value="Metal-sensitive repressor, helix protomer"/>
    <property type="match status" value="1"/>
</dbReference>
<dbReference type="PANTHER" id="PTHR33677:SF5">
    <property type="entry name" value="TRANSCRIPTIONAL REPRESSOR FRMR"/>
    <property type="match status" value="1"/>
</dbReference>
<dbReference type="GO" id="GO:0045892">
    <property type="term" value="P:negative regulation of DNA-templated transcription"/>
    <property type="evidence" value="ECO:0007669"/>
    <property type="project" value="UniProtKB-ARBA"/>
</dbReference>
<keyword evidence="2" id="KW-1185">Reference proteome</keyword>
<dbReference type="GO" id="GO:0046872">
    <property type="term" value="F:metal ion binding"/>
    <property type="evidence" value="ECO:0007669"/>
    <property type="project" value="InterPro"/>
</dbReference>
<name>A0A024QER0_9BACI</name>
<dbReference type="InterPro" id="IPR003735">
    <property type="entry name" value="Metal_Tscrpt_repr"/>
</dbReference>
<dbReference type="eggNOG" id="COG1937">
    <property type="taxonomic scope" value="Bacteria"/>
</dbReference>
<dbReference type="CDD" id="cd10155">
    <property type="entry name" value="BsYrkD-like_DUF156"/>
    <property type="match status" value="1"/>
</dbReference>
<dbReference type="RefSeq" id="WP_038245492.1">
    <property type="nucleotide sequence ID" value="NZ_BNER01000004.1"/>
</dbReference>
<dbReference type="EMBL" id="CCDP010000002">
    <property type="protein sequence ID" value="CDQ40441.1"/>
    <property type="molecule type" value="Genomic_DNA"/>
</dbReference>
<reference evidence="2" key="2">
    <citation type="submission" date="2014-05" db="EMBL/GenBank/DDBJ databases">
        <title>Draft genome sequence of Virgibacillus massiliensis Vm-5.</title>
        <authorList>
            <person name="Khelaifia S."/>
            <person name="Croce O."/>
            <person name="Lagier J.C."/>
            <person name="Raoult D."/>
        </authorList>
    </citation>
    <scope>NUCLEOTIDE SEQUENCE [LARGE SCALE GENOMIC DNA]</scope>
    <source>
        <strain evidence="2">Vm-5</strain>
    </source>
</reference>
<sequence>MKYDDHLKNRLKRMQGQVNGLIKMMEDEKDCREIVTQMSAVRSAIDRTAALVVSKNLEQCIRDEKESGESSEALIQEAVELLVKSR</sequence>
<dbReference type="Pfam" id="PF02583">
    <property type="entry name" value="Trns_repr_metal"/>
    <property type="match status" value="1"/>
</dbReference>
<dbReference type="AlphaFoldDB" id="A0A024QER0"/>
<dbReference type="InterPro" id="IPR038390">
    <property type="entry name" value="Metal_Tscrpt_repr_sf"/>
</dbReference>
<evidence type="ECO:0000313" key="1">
    <source>
        <dbReference type="EMBL" id="CDQ40441.1"/>
    </source>
</evidence>
<dbReference type="PANTHER" id="PTHR33677">
    <property type="entry name" value="TRANSCRIPTIONAL REPRESSOR FRMR-RELATED"/>
    <property type="match status" value="1"/>
</dbReference>
<comment type="caution">
    <text evidence="1">The sequence shown here is derived from an EMBL/GenBank/DDBJ whole genome shotgun (WGS) entry which is preliminary data.</text>
</comment>
<accession>A0A024QER0</accession>
<dbReference type="Proteomes" id="UP000028875">
    <property type="component" value="Unassembled WGS sequence"/>
</dbReference>
<dbReference type="STRING" id="1462526.BN990_02765"/>
<dbReference type="OrthoDB" id="9798732at2"/>
<protein>
    <submittedName>
        <fullName evidence="1">Copper-sensitive operon repressor</fullName>
    </submittedName>
</protein>
<dbReference type="GO" id="GO:0003677">
    <property type="term" value="F:DNA binding"/>
    <property type="evidence" value="ECO:0007669"/>
    <property type="project" value="InterPro"/>
</dbReference>
<gene>
    <name evidence="1" type="primary">csoR_3</name>
    <name evidence="1" type="ORF">BN990_02765</name>
</gene>
<evidence type="ECO:0000313" key="2">
    <source>
        <dbReference type="Proteomes" id="UP000028875"/>
    </source>
</evidence>
<organism evidence="1 2">
    <name type="scientific">Virgibacillus massiliensis</name>
    <dbReference type="NCBI Taxonomy" id="1462526"/>
    <lineage>
        <taxon>Bacteria</taxon>
        <taxon>Bacillati</taxon>
        <taxon>Bacillota</taxon>
        <taxon>Bacilli</taxon>
        <taxon>Bacillales</taxon>
        <taxon>Bacillaceae</taxon>
        <taxon>Virgibacillus</taxon>
    </lineage>
</organism>